<evidence type="ECO:0000313" key="4">
    <source>
        <dbReference type="EMBL" id="GFH24060.1"/>
    </source>
</evidence>
<feature type="domain" description="PPIase cyclophilin-type" evidence="3">
    <location>
        <begin position="1"/>
        <end position="114"/>
    </location>
</feature>
<sequence length="115" mass="12128">MHRIVKSFCAQEGDIVRGDGSGGDSIYGGAFNDEKKGLGMKHDRLGVVAMANSGKNSNTSQFFITLGPAPQCDGKHVVFGMVVEGMEVLHRLNEEAASEDGTPRVVVTVADCGLC</sequence>
<dbReference type="AlphaFoldDB" id="A0A699ZSC4"/>
<dbReference type="PROSITE" id="PS50072">
    <property type="entry name" value="CSA_PPIASE_2"/>
    <property type="match status" value="1"/>
</dbReference>
<dbReference type="SUPFAM" id="SSF50891">
    <property type="entry name" value="Cyclophilin-like"/>
    <property type="match status" value="1"/>
</dbReference>
<keyword evidence="2" id="KW-0697">Rotamase</keyword>
<reference evidence="4 5" key="1">
    <citation type="submission" date="2020-02" db="EMBL/GenBank/DDBJ databases">
        <title>Draft genome sequence of Haematococcus lacustris strain NIES-144.</title>
        <authorList>
            <person name="Morimoto D."/>
            <person name="Nakagawa S."/>
            <person name="Yoshida T."/>
            <person name="Sawayama S."/>
        </authorList>
    </citation>
    <scope>NUCLEOTIDE SEQUENCE [LARGE SCALE GENOMIC DNA]</scope>
    <source>
        <strain evidence="4 5">NIES-144</strain>
    </source>
</reference>
<comment type="function">
    <text evidence="2">PPIases accelerate the folding of proteins. It catalyzes the cis-trans isomerization of proline imidic peptide bonds in oligopeptides.</text>
</comment>
<name>A0A699ZSC4_HAELA</name>
<dbReference type="EMBL" id="BLLF01002431">
    <property type="protein sequence ID" value="GFH24060.1"/>
    <property type="molecule type" value="Genomic_DNA"/>
</dbReference>
<proteinExistence type="inferred from homology"/>
<dbReference type="Pfam" id="PF00160">
    <property type="entry name" value="Pro_isomerase"/>
    <property type="match status" value="1"/>
</dbReference>
<feature type="non-terminal residue" evidence="4">
    <location>
        <position position="1"/>
    </location>
</feature>
<dbReference type="GO" id="GO:0003755">
    <property type="term" value="F:peptidyl-prolyl cis-trans isomerase activity"/>
    <property type="evidence" value="ECO:0007669"/>
    <property type="project" value="UniProtKB-UniRule"/>
</dbReference>
<accession>A0A699ZSC4</accession>
<dbReference type="Gene3D" id="2.40.100.10">
    <property type="entry name" value="Cyclophilin-like"/>
    <property type="match status" value="1"/>
</dbReference>
<comment type="catalytic activity">
    <reaction evidence="2">
        <text>[protein]-peptidylproline (omega=180) = [protein]-peptidylproline (omega=0)</text>
        <dbReference type="Rhea" id="RHEA:16237"/>
        <dbReference type="Rhea" id="RHEA-COMP:10747"/>
        <dbReference type="Rhea" id="RHEA-COMP:10748"/>
        <dbReference type="ChEBI" id="CHEBI:83833"/>
        <dbReference type="ChEBI" id="CHEBI:83834"/>
        <dbReference type="EC" id="5.2.1.8"/>
    </reaction>
</comment>
<comment type="caution">
    <text evidence="4">The sequence shown here is derived from an EMBL/GenBank/DDBJ whole genome shotgun (WGS) entry which is preliminary data.</text>
</comment>
<evidence type="ECO:0000313" key="5">
    <source>
        <dbReference type="Proteomes" id="UP000485058"/>
    </source>
</evidence>
<dbReference type="GO" id="GO:0016018">
    <property type="term" value="F:cyclosporin A binding"/>
    <property type="evidence" value="ECO:0007669"/>
    <property type="project" value="TreeGrafter"/>
</dbReference>
<evidence type="ECO:0000259" key="3">
    <source>
        <dbReference type="PROSITE" id="PS50072"/>
    </source>
</evidence>
<protein>
    <recommendedName>
        <fullName evidence="2">Peptidyl-prolyl cis-trans isomerase</fullName>
        <shortName evidence="2">PPIase</shortName>
        <ecNumber evidence="2">5.2.1.8</ecNumber>
    </recommendedName>
</protein>
<comment type="similarity">
    <text evidence="1 2">Belongs to the cyclophilin-type PPIase family.</text>
</comment>
<dbReference type="GO" id="GO:0006457">
    <property type="term" value="P:protein folding"/>
    <property type="evidence" value="ECO:0007669"/>
    <property type="project" value="TreeGrafter"/>
</dbReference>
<dbReference type="PRINTS" id="PR00153">
    <property type="entry name" value="CSAPPISMRASE"/>
</dbReference>
<evidence type="ECO:0000256" key="2">
    <source>
        <dbReference type="RuleBase" id="RU363019"/>
    </source>
</evidence>
<evidence type="ECO:0000256" key="1">
    <source>
        <dbReference type="ARBA" id="ARBA00007365"/>
    </source>
</evidence>
<dbReference type="PANTHER" id="PTHR11071">
    <property type="entry name" value="PEPTIDYL-PROLYL CIS-TRANS ISOMERASE"/>
    <property type="match status" value="1"/>
</dbReference>
<dbReference type="PANTHER" id="PTHR11071:SF561">
    <property type="entry name" value="PEPTIDYL-PROLYL CIS-TRANS ISOMERASE D-RELATED"/>
    <property type="match status" value="1"/>
</dbReference>
<dbReference type="EC" id="5.2.1.8" evidence="2"/>
<dbReference type="InterPro" id="IPR002130">
    <property type="entry name" value="Cyclophilin-type_PPIase_dom"/>
</dbReference>
<keyword evidence="2 4" id="KW-0413">Isomerase</keyword>
<dbReference type="InterPro" id="IPR029000">
    <property type="entry name" value="Cyclophilin-like_dom_sf"/>
</dbReference>
<gene>
    <name evidence="4" type="ORF">HaLaN_21777</name>
</gene>
<organism evidence="4 5">
    <name type="scientific">Haematococcus lacustris</name>
    <name type="common">Green alga</name>
    <name type="synonym">Haematococcus pluvialis</name>
    <dbReference type="NCBI Taxonomy" id="44745"/>
    <lineage>
        <taxon>Eukaryota</taxon>
        <taxon>Viridiplantae</taxon>
        <taxon>Chlorophyta</taxon>
        <taxon>core chlorophytes</taxon>
        <taxon>Chlorophyceae</taxon>
        <taxon>CS clade</taxon>
        <taxon>Chlamydomonadales</taxon>
        <taxon>Haematococcaceae</taxon>
        <taxon>Haematococcus</taxon>
    </lineage>
</organism>
<dbReference type="Proteomes" id="UP000485058">
    <property type="component" value="Unassembled WGS sequence"/>
</dbReference>
<keyword evidence="5" id="KW-1185">Reference proteome</keyword>
<dbReference type="GO" id="GO:0005737">
    <property type="term" value="C:cytoplasm"/>
    <property type="evidence" value="ECO:0007669"/>
    <property type="project" value="TreeGrafter"/>
</dbReference>